<dbReference type="Proteomes" id="UP000196239">
    <property type="component" value="Chromosome 1"/>
</dbReference>
<protein>
    <submittedName>
        <fullName evidence="1">Uncharacterized protein</fullName>
    </submittedName>
</protein>
<dbReference type="EMBL" id="LN890280">
    <property type="protein sequence ID" value="CUR52361.1"/>
    <property type="molecule type" value="Genomic_DNA"/>
</dbReference>
<dbReference type="KEGG" id="ndv:NDEV_1599"/>
<reference evidence="2" key="1">
    <citation type="submission" date="2015-10" db="EMBL/GenBank/DDBJ databases">
        <authorList>
            <person name="Lehtovirta-Morley L.E."/>
            <person name="Vieille C."/>
        </authorList>
    </citation>
    <scope>NUCLEOTIDE SEQUENCE [LARGE SCALE GENOMIC DNA]</scope>
</reference>
<proteinExistence type="predicted"/>
<sequence>MAVMKMYPMGLFGRSKPKDDTIEQMRVLLDNFQFADLETFCAQTLGVKPAIDQEHLSSIEVLDFIWDQYHKGKIQFLQLKEFAIKNHVVAESFFE</sequence>
<evidence type="ECO:0000313" key="2">
    <source>
        <dbReference type="Proteomes" id="UP000196239"/>
    </source>
</evidence>
<accession>A0A128A4U6</accession>
<keyword evidence="2" id="KW-1185">Reference proteome</keyword>
<gene>
    <name evidence="1" type="ORF">NDEV_1599</name>
</gene>
<name>A0A128A4U6_9ARCH</name>
<organism evidence="1 2">
    <name type="scientific">Nitrosotalea devaniterrae</name>
    <dbReference type="NCBI Taxonomy" id="1078905"/>
    <lineage>
        <taxon>Archaea</taxon>
        <taxon>Nitrososphaerota</taxon>
        <taxon>Nitrososphaeria</taxon>
        <taxon>Nitrosotaleales</taxon>
        <taxon>Nitrosotaleaceae</taxon>
        <taxon>Nitrosotalea</taxon>
    </lineage>
</organism>
<evidence type="ECO:0000313" key="1">
    <source>
        <dbReference type="EMBL" id="CUR52361.1"/>
    </source>
</evidence>
<dbReference type="AlphaFoldDB" id="A0A128A4U6"/>